<evidence type="ECO:0000313" key="1">
    <source>
        <dbReference type="EMBL" id="KAF3605112.1"/>
    </source>
</evidence>
<protein>
    <submittedName>
        <fullName evidence="1">Uncharacterized protein</fullName>
    </submittedName>
</protein>
<sequence>MHSATTCICSSPYISHACCHLHRTFHDDATALACDYGIATSLPPHRALSDASNSQHPILKKMISSTYGNSLFKRHQALVLTLSFYTNALLPYFMMHPLSIASALEKHIYCKICIVPSMDIAMNYW</sequence>
<accession>A0ABQ7ENB3</accession>
<comment type="caution">
    <text evidence="1">The sequence shown here is derived from an EMBL/GenBank/DDBJ whole genome shotgun (WGS) entry which is preliminary data.</text>
</comment>
<evidence type="ECO:0000313" key="2">
    <source>
        <dbReference type="Proteomes" id="UP000266723"/>
    </source>
</evidence>
<dbReference type="Proteomes" id="UP000266723">
    <property type="component" value="Unassembled WGS sequence"/>
</dbReference>
<gene>
    <name evidence="1" type="ORF">DY000_02050964</name>
</gene>
<reference evidence="1 2" key="1">
    <citation type="journal article" date="2020" name="BMC Genomics">
        <title>Intraspecific diversification of the crop wild relative Brassica cretica Lam. using demographic model selection.</title>
        <authorList>
            <person name="Kioukis A."/>
            <person name="Michalopoulou V.A."/>
            <person name="Briers L."/>
            <person name="Pirintsos S."/>
            <person name="Studholme D.J."/>
            <person name="Pavlidis P."/>
            <person name="Sarris P.F."/>
        </authorList>
    </citation>
    <scope>NUCLEOTIDE SEQUENCE [LARGE SCALE GENOMIC DNA]</scope>
    <source>
        <strain evidence="2">cv. PFS-1207/04</strain>
    </source>
</reference>
<proteinExistence type="predicted"/>
<organism evidence="1 2">
    <name type="scientific">Brassica cretica</name>
    <name type="common">Mustard</name>
    <dbReference type="NCBI Taxonomy" id="69181"/>
    <lineage>
        <taxon>Eukaryota</taxon>
        <taxon>Viridiplantae</taxon>
        <taxon>Streptophyta</taxon>
        <taxon>Embryophyta</taxon>
        <taxon>Tracheophyta</taxon>
        <taxon>Spermatophyta</taxon>
        <taxon>Magnoliopsida</taxon>
        <taxon>eudicotyledons</taxon>
        <taxon>Gunneridae</taxon>
        <taxon>Pentapetalae</taxon>
        <taxon>rosids</taxon>
        <taxon>malvids</taxon>
        <taxon>Brassicales</taxon>
        <taxon>Brassicaceae</taxon>
        <taxon>Brassiceae</taxon>
        <taxon>Brassica</taxon>
    </lineage>
</organism>
<dbReference type="EMBL" id="QGKV02000297">
    <property type="protein sequence ID" value="KAF3605112.1"/>
    <property type="molecule type" value="Genomic_DNA"/>
</dbReference>
<keyword evidence="2" id="KW-1185">Reference proteome</keyword>
<name>A0ABQ7ENB3_BRACR</name>